<organism evidence="1 2">
    <name type="scientific">Amycolatopsis minnesotensis</name>
    <dbReference type="NCBI Taxonomy" id="337894"/>
    <lineage>
        <taxon>Bacteria</taxon>
        <taxon>Bacillati</taxon>
        <taxon>Actinomycetota</taxon>
        <taxon>Actinomycetes</taxon>
        <taxon>Pseudonocardiales</taxon>
        <taxon>Pseudonocardiaceae</taxon>
        <taxon>Amycolatopsis</taxon>
    </lineage>
</organism>
<keyword evidence="2" id="KW-1185">Reference proteome</keyword>
<evidence type="ECO:0000313" key="1">
    <source>
        <dbReference type="EMBL" id="GAA1937366.1"/>
    </source>
</evidence>
<proteinExistence type="predicted"/>
<gene>
    <name evidence="1" type="ORF">GCM10009754_00490</name>
</gene>
<accession>A0ABN2PY70</accession>
<sequence length="323" mass="35811">MIGGGVGIQEQALYAGTPLSRFLDDQLPNRDSVVEAWVHEVTSNAVDATAPVVGRDSVGWAFELCIGLDLANTPPRMQELSYLPTDRCTATLAAAGFDHRPSRALAGQGTTDPVLLHWERTHHRVAVDDAQRGIFAACLDLASFRQPMHRWGNSRTVDRRRSLFLSLAMDEDSMGRSRELLDMMGHCWELYLARGRRALLTLGEKVVVAPEWATSFGVADLVIGRTLIDVKLAVEPTADDVATWLRQLLGYVLLDRHDTFRIDAVAVYSAWHGCLLTHPLGAFLATASAGPLSDLGQLRAEFHHALRDDVDSYLAWKERRRYA</sequence>
<dbReference type="EMBL" id="BAAANN010000001">
    <property type="protein sequence ID" value="GAA1937366.1"/>
    <property type="molecule type" value="Genomic_DNA"/>
</dbReference>
<dbReference type="Proteomes" id="UP001501116">
    <property type="component" value="Unassembled WGS sequence"/>
</dbReference>
<evidence type="ECO:0008006" key="3">
    <source>
        <dbReference type="Google" id="ProtNLM"/>
    </source>
</evidence>
<comment type="caution">
    <text evidence="1">The sequence shown here is derived from an EMBL/GenBank/DDBJ whole genome shotgun (WGS) entry which is preliminary data.</text>
</comment>
<reference evidence="1 2" key="1">
    <citation type="journal article" date="2019" name="Int. J. Syst. Evol. Microbiol.">
        <title>The Global Catalogue of Microorganisms (GCM) 10K type strain sequencing project: providing services to taxonomists for standard genome sequencing and annotation.</title>
        <authorList>
            <consortium name="The Broad Institute Genomics Platform"/>
            <consortium name="The Broad Institute Genome Sequencing Center for Infectious Disease"/>
            <person name="Wu L."/>
            <person name="Ma J."/>
        </authorList>
    </citation>
    <scope>NUCLEOTIDE SEQUENCE [LARGE SCALE GENOMIC DNA]</scope>
    <source>
        <strain evidence="1 2">JCM 14545</strain>
    </source>
</reference>
<protein>
    <recommendedName>
        <fullName evidence="3">PD-(D/E)XK motif protein</fullName>
    </recommendedName>
</protein>
<name>A0ABN2PY70_9PSEU</name>
<evidence type="ECO:0000313" key="2">
    <source>
        <dbReference type="Proteomes" id="UP001501116"/>
    </source>
</evidence>